<organism evidence="7 8">
    <name type="scientific">Alicyclobacillus fastidiosus</name>
    <dbReference type="NCBI Taxonomy" id="392011"/>
    <lineage>
        <taxon>Bacteria</taxon>
        <taxon>Bacillati</taxon>
        <taxon>Bacillota</taxon>
        <taxon>Bacilli</taxon>
        <taxon>Bacillales</taxon>
        <taxon>Alicyclobacillaceae</taxon>
        <taxon>Alicyclobacillus</taxon>
    </lineage>
</organism>
<dbReference type="InterPro" id="IPR001123">
    <property type="entry name" value="LeuE-type"/>
</dbReference>
<feature type="transmembrane region" description="Helical" evidence="6">
    <location>
        <begin position="184"/>
        <end position="205"/>
    </location>
</feature>
<feature type="transmembrane region" description="Helical" evidence="6">
    <location>
        <begin position="40"/>
        <end position="64"/>
    </location>
</feature>
<sequence length="208" mass="22480">MFVAFIHGFLLSLGLILPIGMQNGFILTQGALHSRWSGSLPAVITASICDTFLIALAVLGVSTVALHITWLRYTFGAIGIVFLLYMGWSTWRVKNAGESNEISSTAWTAKRQIGFTSSVSLLNPHALIDTLAVIGGSAVAYTAWTERIAFGIASATVSWLWFLGLSIAGHMVGKVALRNSSLQALNRVSATMMWLSAVYLGYVIYSFK</sequence>
<reference evidence="7" key="1">
    <citation type="submission" date="2022-08" db="EMBL/GenBank/DDBJ databases">
        <title>Alicyclobacillus fastidiosus DSM 17978, complete genome.</title>
        <authorList>
            <person name="Wang Q."/>
            <person name="Cai R."/>
            <person name="Wang Z."/>
        </authorList>
    </citation>
    <scope>NUCLEOTIDE SEQUENCE</scope>
    <source>
        <strain evidence="7">DSM 17978</strain>
    </source>
</reference>
<protein>
    <submittedName>
        <fullName evidence="7">LysE family transporter</fullName>
    </submittedName>
</protein>
<evidence type="ECO:0000256" key="2">
    <source>
        <dbReference type="ARBA" id="ARBA00022475"/>
    </source>
</evidence>
<feature type="transmembrane region" description="Helical" evidence="6">
    <location>
        <begin position="70"/>
        <end position="88"/>
    </location>
</feature>
<feature type="transmembrane region" description="Helical" evidence="6">
    <location>
        <begin position="6"/>
        <end position="28"/>
    </location>
</feature>
<evidence type="ECO:0000313" key="8">
    <source>
        <dbReference type="Proteomes" id="UP001164761"/>
    </source>
</evidence>
<dbReference type="RefSeq" id="WP_268006239.1">
    <property type="nucleotide sequence ID" value="NZ_BSUT01000001.1"/>
</dbReference>
<evidence type="ECO:0000256" key="4">
    <source>
        <dbReference type="ARBA" id="ARBA00022989"/>
    </source>
</evidence>
<dbReference type="Proteomes" id="UP001164761">
    <property type="component" value="Chromosome"/>
</dbReference>
<proteinExistence type="predicted"/>
<evidence type="ECO:0000256" key="6">
    <source>
        <dbReference type="SAM" id="Phobius"/>
    </source>
</evidence>
<feature type="transmembrane region" description="Helical" evidence="6">
    <location>
        <begin position="150"/>
        <end position="172"/>
    </location>
</feature>
<name>A0ABY6ZJV0_9BACL</name>
<keyword evidence="5 6" id="KW-0472">Membrane</keyword>
<evidence type="ECO:0000313" key="7">
    <source>
        <dbReference type="EMBL" id="WAH42356.1"/>
    </source>
</evidence>
<keyword evidence="8" id="KW-1185">Reference proteome</keyword>
<gene>
    <name evidence="7" type="ORF">NZD89_02280</name>
</gene>
<dbReference type="PANTHER" id="PTHR30086">
    <property type="entry name" value="ARGININE EXPORTER PROTEIN ARGO"/>
    <property type="match status" value="1"/>
</dbReference>
<accession>A0ABY6ZJV0</accession>
<keyword evidence="3 6" id="KW-0812">Transmembrane</keyword>
<evidence type="ECO:0000256" key="1">
    <source>
        <dbReference type="ARBA" id="ARBA00004651"/>
    </source>
</evidence>
<evidence type="ECO:0000256" key="5">
    <source>
        <dbReference type="ARBA" id="ARBA00023136"/>
    </source>
</evidence>
<comment type="subcellular location">
    <subcellularLocation>
        <location evidence="1">Cell membrane</location>
        <topology evidence="1">Multi-pass membrane protein</topology>
    </subcellularLocation>
</comment>
<keyword evidence="2" id="KW-1003">Cell membrane</keyword>
<evidence type="ECO:0000256" key="3">
    <source>
        <dbReference type="ARBA" id="ARBA00022692"/>
    </source>
</evidence>
<dbReference type="PANTHER" id="PTHR30086:SF20">
    <property type="entry name" value="ARGININE EXPORTER PROTEIN ARGO-RELATED"/>
    <property type="match status" value="1"/>
</dbReference>
<dbReference type="EMBL" id="CP104067">
    <property type="protein sequence ID" value="WAH42356.1"/>
    <property type="molecule type" value="Genomic_DNA"/>
</dbReference>
<keyword evidence="4 6" id="KW-1133">Transmembrane helix</keyword>
<feature type="transmembrane region" description="Helical" evidence="6">
    <location>
        <begin position="126"/>
        <end position="144"/>
    </location>
</feature>
<dbReference type="Pfam" id="PF01810">
    <property type="entry name" value="LysE"/>
    <property type="match status" value="1"/>
</dbReference>